<evidence type="ECO:0000313" key="2">
    <source>
        <dbReference type="EMBL" id="TQS39638.1"/>
    </source>
</evidence>
<keyword evidence="2" id="KW-0560">Oxidoreductase</keyword>
<gene>
    <name evidence="2" type="ORF">FL583_39075</name>
</gene>
<sequence length="109" mass="12325">MIARTWRGWAPPETADDYQRHYEAEVSDHLRDVPGFRGAHLLRRPDGDEVLFTSIVLFTDLDAVRAFAGDDLDRAVVEDEARRALTHWDDRVTHADVALTIPAALEDVS</sequence>
<keyword evidence="2" id="KW-0503">Monooxygenase</keyword>
<dbReference type="OrthoDB" id="7210869at2"/>
<dbReference type="EMBL" id="VIRS01000063">
    <property type="protein sequence ID" value="TQS39638.1"/>
    <property type="molecule type" value="Genomic_DNA"/>
</dbReference>
<comment type="caution">
    <text evidence="2">The sequence shown here is derived from an EMBL/GenBank/DDBJ whole genome shotgun (WGS) entry which is preliminary data.</text>
</comment>
<evidence type="ECO:0000313" key="3">
    <source>
        <dbReference type="Proteomes" id="UP000317982"/>
    </source>
</evidence>
<dbReference type="AlphaFoldDB" id="A0A545AE74"/>
<dbReference type="Gene3D" id="3.30.70.100">
    <property type="match status" value="1"/>
</dbReference>
<name>A0A545AE74_9ACTN</name>
<organism evidence="2 3">
    <name type="scientific">Cryptosporangium phraense</name>
    <dbReference type="NCBI Taxonomy" id="2593070"/>
    <lineage>
        <taxon>Bacteria</taxon>
        <taxon>Bacillati</taxon>
        <taxon>Actinomycetota</taxon>
        <taxon>Actinomycetes</taxon>
        <taxon>Cryptosporangiales</taxon>
        <taxon>Cryptosporangiaceae</taxon>
        <taxon>Cryptosporangium</taxon>
    </lineage>
</organism>
<evidence type="ECO:0000259" key="1">
    <source>
        <dbReference type="Pfam" id="PF03992"/>
    </source>
</evidence>
<dbReference type="InterPro" id="IPR011008">
    <property type="entry name" value="Dimeric_a/b-barrel"/>
</dbReference>
<dbReference type="InterPro" id="IPR007138">
    <property type="entry name" value="ABM_dom"/>
</dbReference>
<keyword evidence="3" id="KW-1185">Reference proteome</keyword>
<proteinExistence type="predicted"/>
<reference evidence="2 3" key="1">
    <citation type="submission" date="2019-07" db="EMBL/GenBank/DDBJ databases">
        <title>Cryptosporangium phraense sp. nov., isolated from plant litter.</title>
        <authorList>
            <person name="Suriyachadkun C."/>
        </authorList>
    </citation>
    <scope>NUCLEOTIDE SEQUENCE [LARGE SCALE GENOMIC DNA]</scope>
    <source>
        <strain evidence="2 3">A-T 5661</strain>
    </source>
</reference>
<dbReference type="InParanoid" id="A0A545AE74"/>
<protein>
    <submittedName>
        <fullName evidence="2">Antibiotic biosynthesis monooxygenase</fullName>
    </submittedName>
</protein>
<dbReference type="GO" id="GO:0004497">
    <property type="term" value="F:monooxygenase activity"/>
    <property type="evidence" value="ECO:0007669"/>
    <property type="project" value="UniProtKB-KW"/>
</dbReference>
<dbReference type="Pfam" id="PF03992">
    <property type="entry name" value="ABM"/>
    <property type="match status" value="1"/>
</dbReference>
<dbReference type="RefSeq" id="WP_142709968.1">
    <property type="nucleotide sequence ID" value="NZ_VIRS01000063.1"/>
</dbReference>
<dbReference type="SUPFAM" id="SSF54909">
    <property type="entry name" value="Dimeric alpha+beta barrel"/>
    <property type="match status" value="1"/>
</dbReference>
<dbReference type="Proteomes" id="UP000317982">
    <property type="component" value="Unassembled WGS sequence"/>
</dbReference>
<accession>A0A545AE74</accession>
<feature type="domain" description="ABM" evidence="1">
    <location>
        <begin position="9"/>
        <end position="69"/>
    </location>
</feature>